<gene>
    <name evidence="1" type="ORF">EXD82_05990</name>
</gene>
<evidence type="ECO:0000313" key="2">
    <source>
        <dbReference type="Proteomes" id="UP000317863"/>
    </source>
</evidence>
<dbReference type="InterPro" id="IPR023214">
    <property type="entry name" value="HAD_sf"/>
</dbReference>
<dbReference type="PANTHER" id="PTHR10000">
    <property type="entry name" value="PHOSPHOSERINE PHOSPHATASE"/>
    <property type="match status" value="1"/>
</dbReference>
<keyword evidence="2" id="KW-1185">Reference proteome</keyword>
<dbReference type="SUPFAM" id="SSF56784">
    <property type="entry name" value="HAD-like"/>
    <property type="match status" value="1"/>
</dbReference>
<dbReference type="InterPro" id="IPR000150">
    <property type="entry name" value="Cof"/>
</dbReference>
<dbReference type="OrthoDB" id="9810101at2"/>
<accession>A0A544QV13</accession>
<dbReference type="Pfam" id="PF08282">
    <property type="entry name" value="Hydrolase_3"/>
    <property type="match status" value="1"/>
</dbReference>
<dbReference type="Proteomes" id="UP000317863">
    <property type="component" value="Unassembled WGS sequence"/>
</dbReference>
<dbReference type="GO" id="GO:0000287">
    <property type="term" value="F:magnesium ion binding"/>
    <property type="evidence" value="ECO:0007669"/>
    <property type="project" value="TreeGrafter"/>
</dbReference>
<dbReference type="InterPro" id="IPR006379">
    <property type="entry name" value="HAD-SF_hydro_IIB"/>
</dbReference>
<dbReference type="AlphaFoldDB" id="A0A544QV13"/>
<dbReference type="SFLD" id="SFLDG01140">
    <property type="entry name" value="C2.B:_Phosphomannomutase_and_P"/>
    <property type="match status" value="1"/>
</dbReference>
<name>A0A544QV13_9FIRM</name>
<dbReference type="GO" id="GO:0016791">
    <property type="term" value="F:phosphatase activity"/>
    <property type="evidence" value="ECO:0007669"/>
    <property type="project" value="TreeGrafter"/>
</dbReference>
<keyword evidence="1" id="KW-0378">Hydrolase</keyword>
<dbReference type="NCBIfam" id="TIGR01484">
    <property type="entry name" value="HAD-SF-IIB"/>
    <property type="match status" value="1"/>
</dbReference>
<organism evidence="1 2">
    <name type="scientific">Peptacetobacter hominis</name>
    <dbReference type="NCBI Taxonomy" id="2743610"/>
    <lineage>
        <taxon>Bacteria</taxon>
        <taxon>Bacillati</taxon>
        <taxon>Bacillota</taxon>
        <taxon>Clostridia</taxon>
        <taxon>Peptostreptococcales</taxon>
        <taxon>Peptostreptococcaceae</taxon>
        <taxon>Peptacetobacter</taxon>
    </lineage>
</organism>
<dbReference type="EMBL" id="SGJB01000009">
    <property type="protein sequence ID" value="TQQ84539.1"/>
    <property type="molecule type" value="Genomic_DNA"/>
</dbReference>
<proteinExistence type="predicted"/>
<comment type="caution">
    <text evidence="1">The sequence shown here is derived from an EMBL/GenBank/DDBJ whole genome shotgun (WGS) entry which is preliminary data.</text>
</comment>
<dbReference type="NCBIfam" id="TIGR00099">
    <property type="entry name" value="Cof-subfamily"/>
    <property type="match status" value="1"/>
</dbReference>
<dbReference type="Gene3D" id="3.40.50.1000">
    <property type="entry name" value="HAD superfamily/HAD-like"/>
    <property type="match status" value="1"/>
</dbReference>
<evidence type="ECO:0000313" key="1">
    <source>
        <dbReference type="EMBL" id="TQQ84539.1"/>
    </source>
</evidence>
<dbReference type="Gene3D" id="3.30.1240.10">
    <property type="match status" value="1"/>
</dbReference>
<sequence length="261" mass="29683">MKKLAFFDVDGTLIDCSNGKMGMSERVKSAIKNFQKRGNKAMVSTGRPFAFLTKELMEFGFDGFILGNGAQVTEGEKRVHFNAMDKDFVKFVVENCDRIGIEYCLQGEKYSYSKKFFNELISYYAEYEISTDYFIFDFNLDDIEVFKIEMLPVSKKGDMFCRKLDELEDYNCFKNYPARAYELYPVSNSKGKAVSIAAEYMGVDIENTYAFGDGRNDIEMIEMSGHGIAMGNACEELKSVAKEMTETVENDGIAAYLEKLV</sequence>
<dbReference type="RefSeq" id="WP_142536014.1">
    <property type="nucleotide sequence ID" value="NZ_SGJB01000009.1"/>
</dbReference>
<dbReference type="PANTHER" id="PTHR10000:SF8">
    <property type="entry name" value="HAD SUPERFAMILY HYDROLASE-LIKE, TYPE 3"/>
    <property type="match status" value="1"/>
</dbReference>
<protein>
    <submittedName>
        <fullName evidence="1">HAD family hydrolase</fullName>
    </submittedName>
</protein>
<dbReference type="SFLD" id="SFLDS00003">
    <property type="entry name" value="Haloacid_Dehalogenase"/>
    <property type="match status" value="1"/>
</dbReference>
<dbReference type="InterPro" id="IPR036412">
    <property type="entry name" value="HAD-like_sf"/>
</dbReference>
<dbReference type="GO" id="GO:0005829">
    <property type="term" value="C:cytosol"/>
    <property type="evidence" value="ECO:0007669"/>
    <property type="project" value="TreeGrafter"/>
</dbReference>
<reference evidence="1 2" key="1">
    <citation type="submission" date="2019-02" db="EMBL/GenBank/DDBJ databases">
        <title>Peptostreptococcaceae bacterium ZHW00191 nov., a new bacterium isolated from the human gut.</title>
        <authorList>
            <person name="Zhou H.-W."/>
            <person name="Chen X.-J."/>
        </authorList>
    </citation>
    <scope>NUCLEOTIDE SEQUENCE [LARGE SCALE GENOMIC DNA]</scope>
    <source>
        <strain evidence="1 2">ZHW00191</strain>
    </source>
</reference>